<dbReference type="AlphaFoldDB" id="A0ABD3SM72"/>
<dbReference type="EMBL" id="JBJXBP010000006">
    <property type="protein sequence ID" value="KAL3825681.1"/>
    <property type="molecule type" value="Genomic_DNA"/>
</dbReference>
<keyword evidence="2" id="KW-1185">Reference proteome</keyword>
<reference evidence="1 2" key="1">
    <citation type="submission" date="2024-12" db="EMBL/GenBank/DDBJ databases">
        <title>The unique morphological basis and parallel evolutionary history of personate flowers in Penstemon.</title>
        <authorList>
            <person name="Depatie T.H."/>
            <person name="Wessinger C.A."/>
        </authorList>
    </citation>
    <scope>NUCLEOTIDE SEQUENCE [LARGE SCALE GENOMIC DNA]</scope>
    <source>
        <strain evidence="1">WTNN_2</strain>
        <tissue evidence="1">Leaf</tissue>
    </source>
</reference>
<accession>A0ABD3SM72</accession>
<gene>
    <name evidence="1" type="ORF">ACJIZ3_021710</name>
</gene>
<evidence type="ECO:0000313" key="1">
    <source>
        <dbReference type="EMBL" id="KAL3825681.1"/>
    </source>
</evidence>
<dbReference type="Proteomes" id="UP001634393">
    <property type="component" value="Unassembled WGS sequence"/>
</dbReference>
<proteinExistence type="predicted"/>
<name>A0ABD3SM72_9LAMI</name>
<sequence>MILFLDFLDFEKQQLKKLTLIAIFLNLFMAENCFRRDRTAESRGLSGASPPTCIHGWPVQTYYNCRCHSLQFRWHLK</sequence>
<comment type="caution">
    <text evidence="1">The sequence shown here is derived from an EMBL/GenBank/DDBJ whole genome shotgun (WGS) entry which is preliminary data.</text>
</comment>
<organism evidence="1 2">
    <name type="scientific">Penstemon smallii</name>
    <dbReference type="NCBI Taxonomy" id="265156"/>
    <lineage>
        <taxon>Eukaryota</taxon>
        <taxon>Viridiplantae</taxon>
        <taxon>Streptophyta</taxon>
        <taxon>Embryophyta</taxon>
        <taxon>Tracheophyta</taxon>
        <taxon>Spermatophyta</taxon>
        <taxon>Magnoliopsida</taxon>
        <taxon>eudicotyledons</taxon>
        <taxon>Gunneridae</taxon>
        <taxon>Pentapetalae</taxon>
        <taxon>asterids</taxon>
        <taxon>lamiids</taxon>
        <taxon>Lamiales</taxon>
        <taxon>Plantaginaceae</taxon>
        <taxon>Cheloneae</taxon>
        <taxon>Penstemon</taxon>
    </lineage>
</organism>
<protein>
    <submittedName>
        <fullName evidence="1">Uncharacterized protein</fullName>
    </submittedName>
</protein>
<evidence type="ECO:0000313" key="2">
    <source>
        <dbReference type="Proteomes" id="UP001634393"/>
    </source>
</evidence>